<gene>
    <name evidence="1" type="ORF">STAS_33339</name>
</gene>
<dbReference type="EMBL" id="BKCP01012070">
    <property type="protein sequence ID" value="GER55656.1"/>
    <property type="molecule type" value="Genomic_DNA"/>
</dbReference>
<dbReference type="AlphaFoldDB" id="A0A5A7RE48"/>
<sequence>MSIVAAPLEPRMSPSHPGGVLTCQHGLPHLSKGEIECPKRFNLSPSMSSLLKRNVAIFTAPGPERQNDPELVAPSMCSPARTSSQYLMASGQSPKTAHRSERFNDIVIRHFECFT</sequence>
<keyword evidence="2" id="KW-1185">Reference proteome</keyword>
<dbReference type="Proteomes" id="UP000325081">
    <property type="component" value="Unassembled WGS sequence"/>
</dbReference>
<reference evidence="2" key="1">
    <citation type="journal article" date="2019" name="Curr. Biol.">
        <title>Genome Sequence of Striga asiatica Provides Insight into the Evolution of Plant Parasitism.</title>
        <authorList>
            <person name="Yoshida S."/>
            <person name="Kim S."/>
            <person name="Wafula E.K."/>
            <person name="Tanskanen J."/>
            <person name="Kim Y.M."/>
            <person name="Honaas L."/>
            <person name="Yang Z."/>
            <person name="Spallek T."/>
            <person name="Conn C.E."/>
            <person name="Ichihashi Y."/>
            <person name="Cheong K."/>
            <person name="Cui S."/>
            <person name="Der J.P."/>
            <person name="Gundlach H."/>
            <person name="Jiao Y."/>
            <person name="Hori C."/>
            <person name="Ishida J.K."/>
            <person name="Kasahara H."/>
            <person name="Kiba T."/>
            <person name="Kim M.S."/>
            <person name="Koo N."/>
            <person name="Laohavisit A."/>
            <person name="Lee Y.H."/>
            <person name="Lumba S."/>
            <person name="McCourt P."/>
            <person name="Mortimer J.C."/>
            <person name="Mutuku J.M."/>
            <person name="Nomura T."/>
            <person name="Sasaki-Sekimoto Y."/>
            <person name="Seto Y."/>
            <person name="Wang Y."/>
            <person name="Wakatake T."/>
            <person name="Sakakibara H."/>
            <person name="Demura T."/>
            <person name="Yamaguchi S."/>
            <person name="Yoneyama K."/>
            <person name="Manabe R.I."/>
            <person name="Nelson D.C."/>
            <person name="Schulman A.H."/>
            <person name="Timko M.P."/>
            <person name="dePamphilis C.W."/>
            <person name="Choi D."/>
            <person name="Shirasu K."/>
        </authorList>
    </citation>
    <scope>NUCLEOTIDE SEQUENCE [LARGE SCALE GENOMIC DNA]</scope>
    <source>
        <strain evidence="2">cv. UVA1</strain>
    </source>
</reference>
<evidence type="ECO:0000313" key="1">
    <source>
        <dbReference type="EMBL" id="GER55656.1"/>
    </source>
</evidence>
<evidence type="ECO:0000313" key="2">
    <source>
        <dbReference type="Proteomes" id="UP000325081"/>
    </source>
</evidence>
<name>A0A5A7RE48_STRAF</name>
<organism evidence="1 2">
    <name type="scientific">Striga asiatica</name>
    <name type="common">Asiatic witchweed</name>
    <name type="synonym">Buchnera asiatica</name>
    <dbReference type="NCBI Taxonomy" id="4170"/>
    <lineage>
        <taxon>Eukaryota</taxon>
        <taxon>Viridiplantae</taxon>
        <taxon>Streptophyta</taxon>
        <taxon>Embryophyta</taxon>
        <taxon>Tracheophyta</taxon>
        <taxon>Spermatophyta</taxon>
        <taxon>Magnoliopsida</taxon>
        <taxon>eudicotyledons</taxon>
        <taxon>Gunneridae</taxon>
        <taxon>Pentapetalae</taxon>
        <taxon>asterids</taxon>
        <taxon>lamiids</taxon>
        <taxon>Lamiales</taxon>
        <taxon>Orobanchaceae</taxon>
        <taxon>Buchnereae</taxon>
        <taxon>Striga</taxon>
    </lineage>
</organism>
<accession>A0A5A7RE48</accession>
<protein>
    <submittedName>
        <fullName evidence="1">RING/U-box superfamily protein</fullName>
    </submittedName>
</protein>
<comment type="caution">
    <text evidence="1">The sequence shown here is derived from an EMBL/GenBank/DDBJ whole genome shotgun (WGS) entry which is preliminary data.</text>
</comment>
<proteinExistence type="predicted"/>